<sequence length="775" mass="88587">MMGEEMSKEQAGGELDILRRRVTELEKRVAKHRLFEKRILRINTILRAVCSINQLMIKQMDEDGLLREICGTLTESRGYYNAWIALLDESRRLVKLREAIPGKGFDELIRKMHEGKWPPCTQRALEPPEAVATISTPSSCGGCPLVGSYWGGGGMSVRLEHSGRLYGFLVVSVPAPIVEEDEEELSLFQEVARDVAFGLYRIEMERMRLRALEILRKSEEKYRDLFENAIDPIFILDDELNFCDVNKRAVELLGYSREEFLRMNLHDIIPPEQILRYEIEREKLQKEGAYEKFVGKMRRQDGSFIDVEVSSSAIIEEGVIVGSRDIVRDITERKRMEEAIRYQAYHDFLTGLPNRMLFMEHLTLELNQARRNRSMLAVLFMDLDRFKYVNDTLGHAVGDQLIREVAGRLRACMRESDTVARIGGDEFTMLLPQISQPDDAAFTAKKIISILQRPFVIDGHELHISTSTGISTYPGDSENAETLLKNADIAMYHAKELGRNNYQFYNPSMNVRTIERMLLENSLRQTIERSELVLFYQPQVNIRTRQVVHMEALVRWQHPELGMLSPLQFIPLAEETGMIASIDEWVLRTACSQNRAWQEAGYTNLRIAVNLSARQFQQRHFAEKISEILQDTGLSPHSLELEISESSAMQNIEHAFPTLMKLNEMGIRFSIDDFGTGCSSLSYLKKLPIRKLKIDKSFVRGIPQDPDDQAIVNAVIAMAHQLKLEVVAEGVETEEQAAFLHSSGCEDLQGFLFSVPRPSEECGALMHCVDGHYPF</sequence>
<dbReference type="SMART" id="SM00091">
    <property type="entry name" value="PAS"/>
    <property type="match status" value="1"/>
</dbReference>
<dbReference type="InterPro" id="IPR001610">
    <property type="entry name" value="PAC"/>
</dbReference>
<dbReference type="Gene3D" id="3.30.450.20">
    <property type="entry name" value="PAS domain"/>
    <property type="match status" value="1"/>
</dbReference>
<dbReference type="InterPro" id="IPR001633">
    <property type="entry name" value="EAL_dom"/>
</dbReference>
<comment type="catalytic activity">
    <reaction evidence="1">
        <text>3',3'-c-di-GMP + H2O = 5'-phosphoguanylyl(3'-&gt;5')guanosine + H(+)</text>
        <dbReference type="Rhea" id="RHEA:24902"/>
        <dbReference type="ChEBI" id="CHEBI:15377"/>
        <dbReference type="ChEBI" id="CHEBI:15378"/>
        <dbReference type="ChEBI" id="CHEBI:58754"/>
        <dbReference type="ChEBI" id="CHEBI:58805"/>
        <dbReference type="EC" id="3.1.4.52"/>
    </reaction>
    <physiologicalReaction direction="left-to-right" evidence="1">
        <dbReference type="Rhea" id="RHEA:24903"/>
    </physiologicalReaction>
</comment>
<dbReference type="InterPro" id="IPR029787">
    <property type="entry name" value="Nucleotide_cyclase"/>
</dbReference>
<dbReference type="Pfam" id="PF00563">
    <property type="entry name" value="EAL"/>
    <property type="match status" value="1"/>
</dbReference>
<dbReference type="PANTHER" id="PTHR44757">
    <property type="entry name" value="DIGUANYLATE CYCLASE DGCP"/>
    <property type="match status" value="1"/>
</dbReference>
<dbReference type="InterPro" id="IPR000700">
    <property type="entry name" value="PAS-assoc_C"/>
</dbReference>
<evidence type="ECO:0000259" key="2">
    <source>
        <dbReference type="PROSITE" id="PS50112"/>
    </source>
</evidence>
<dbReference type="CDD" id="cd01948">
    <property type="entry name" value="EAL"/>
    <property type="match status" value="1"/>
</dbReference>
<dbReference type="InterPro" id="IPR035919">
    <property type="entry name" value="EAL_sf"/>
</dbReference>
<evidence type="ECO:0000256" key="1">
    <source>
        <dbReference type="ARBA" id="ARBA00051114"/>
    </source>
</evidence>
<name>A0A953M2F8_9BACT</name>
<dbReference type="InterPro" id="IPR043128">
    <property type="entry name" value="Rev_trsase/Diguanyl_cyclase"/>
</dbReference>
<dbReference type="Proteomes" id="UP000705867">
    <property type="component" value="Unassembled WGS sequence"/>
</dbReference>
<organism evidence="6 7">
    <name type="scientific">Candidatus Nitrobium versatile</name>
    <dbReference type="NCBI Taxonomy" id="2884831"/>
    <lineage>
        <taxon>Bacteria</taxon>
        <taxon>Pseudomonadati</taxon>
        <taxon>Nitrospirota</taxon>
        <taxon>Nitrospiria</taxon>
        <taxon>Nitrospirales</taxon>
        <taxon>Nitrospiraceae</taxon>
        <taxon>Candidatus Nitrobium</taxon>
    </lineage>
</organism>
<evidence type="ECO:0000259" key="3">
    <source>
        <dbReference type="PROSITE" id="PS50113"/>
    </source>
</evidence>
<gene>
    <name evidence="6" type="ORF">K8I29_16155</name>
</gene>
<dbReference type="AlphaFoldDB" id="A0A953M2F8"/>
<feature type="domain" description="EAL" evidence="4">
    <location>
        <begin position="516"/>
        <end position="770"/>
    </location>
</feature>
<evidence type="ECO:0000313" key="7">
    <source>
        <dbReference type="Proteomes" id="UP000705867"/>
    </source>
</evidence>
<dbReference type="Pfam" id="PF00989">
    <property type="entry name" value="PAS"/>
    <property type="match status" value="1"/>
</dbReference>
<proteinExistence type="predicted"/>
<accession>A0A953M2F8</accession>
<reference evidence="6" key="1">
    <citation type="journal article" date="2021" name="bioRxiv">
        <title>Unraveling nitrogen, sulfur and carbon metabolic pathways and microbial community transcriptional responses to substrate deprivation and toxicity stresses in a bioreactor mimicking anoxic brackish coastal sediment conditions.</title>
        <authorList>
            <person name="Martins P.D."/>
            <person name="Echeveste M.J."/>
            <person name="Arshad A."/>
            <person name="Kurth J."/>
            <person name="Ouboter H."/>
            <person name="Jetten M.S.M."/>
            <person name="Welte C.U."/>
        </authorList>
    </citation>
    <scope>NUCLEOTIDE SEQUENCE</scope>
    <source>
        <strain evidence="6">MAG_39</strain>
    </source>
</reference>
<feature type="domain" description="PAS" evidence="2">
    <location>
        <begin position="218"/>
        <end position="272"/>
    </location>
</feature>
<feature type="domain" description="GGDEF" evidence="5">
    <location>
        <begin position="374"/>
        <end position="507"/>
    </location>
</feature>
<dbReference type="CDD" id="cd00130">
    <property type="entry name" value="PAS"/>
    <property type="match status" value="1"/>
</dbReference>
<dbReference type="SMART" id="SM00267">
    <property type="entry name" value="GGDEF"/>
    <property type="match status" value="1"/>
</dbReference>
<comment type="caution">
    <text evidence="6">The sequence shown here is derived from an EMBL/GenBank/DDBJ whole genome shotgun (WGS) entry which is preliminary data.</text>
</comment>
<dbReference type="FunFam" id="3.20.20.450:FF:000001">
    <property type="entry name" value="Cyclic di-GMP phosphodiesterase yahA"/>
    <property type="match status" value="1"/>
</dbReference>
<dbReference type="SUPFAM" id="SSF55073">
    <property type="entry name" value="Nucleotide cyclase"/>
    <property type="match status" value="1"/>
</dbReference>
<dbReference type="PROSITE" id="PS50883">
    <property type="entry name" value="EAL"/>
    <property type="match status" value="1"/>
</dbReference>
<evidence type="ECO:0000313" key="6">
    <source>
        <dbReference type="EMBL" id="MBZ0157729.1"/>
    </source>
</evidence>
<dbReference type="GO" id="GO:0006355">
    <property type="term" value="P:regulation of DNA-templated transcription"/>
    <property type="evidence" value="ECO:0007669"/>
    <property type="project" value="InterPro"/>
</dbReference>
<dbReference type="PROSITE" id="PS50887">
    <property type="entry name" value="GGDEF"/>
    <property type="match status" value="1"/>
</dbReference>
<dbReference type="Gene3D" id="3.30.450.40">
    <property type="match status" value="1"/>
</dbReference>
<dbReference type="PROSITE" id="PS50112">
    <property type="entry name" value="PAS"/>
    <property type="match status" value="1"/>
</dbReference>
<dbReference type="SMART" id="SM00086">
    <property type="entry name" value="PAC"/>
    <property type="match status" value="1"/>
</dbReference>
<reference evidence="6" key="2">
    <citation type="submission" date="2021-08" db="EMBL/GenBank/DDBJ databases">
        <authorList>
            <person name="Dalcin Martins P."/>
        </authorList>
    </citation>
    <scope>NUCLEOTIDE SEQUENCE</scope>
    <source>
        <strain evidence="6">MAG_39</strain>
    </source>
</reference>
<dbReference type="GO" id="GO:0071732">
    <property type="term" value="P:cellular response to nitric oxide"/>
    <property type="evidence" value="ECO:0007669"/>
    <property type="project" value="UniProtKB-ARBA"/>
</dbReference>
<dbReference type="InterPro" id="IPR000160">
    <property type="entry name" value="GGDEF_dom"/>
</dbReference>
<dbReference type="PROSITE" id="PS50113">
    <property type="entry name" value="PAC"/>
    <property type="match status" value="1"/>
</dbReference>
<dbReference type="SUPFAM" id="SSF141868">
    <property type="entry name" value="EAL domain-like"/>
    <property type="match status" value="1"/>
</dbReference>
<dbReference type="NCBIfam" id="TIGR00254">
    <property type="entry name" value="GGDEF"/>
    <property type="match status" value="1"/>
</dbReference>
<evidence type="ECO:0000259" key="5">
    <source>
        <dbReference type="PROSITE" id="PS50887"/>
    </source>
</evidence>
<dbReference type="Gene3D" id="3.30.70.270">
    <property type="match status" value="1"/>
</dbReference>
<dbReference type="InterPro" id="IPR000014">
    <property type="entry name" value="PAS"/>
</dbReference>
<dbReference type="SMART" id="SM00052">
    <property type="entry name" value="EAL"/>
    <property type="match status" value="1"/>
</dbReference>
<dbReference type="NCBIfam" id="TIGR00229">
    <property type="entry name" value="sensory_box"/>
    <property type="match status" value="1"/>
</dbReference>
<dbReference type="InterPro" id="IPR013767">
    <property type="entry name" value="PAS_fold"/>
</dbReference>
<dbReference type="InterPro" id="IPR035965">
    <property type="entry name" value="PAS-like_dom_sf"/>
</dbReference>
<dbReference type="SUPFAM" id="SSF55781">
    <property type="entry name" value="GAF domain-like"/>
    <property type="match status" value="1"/>
</dbReference>
<feature type="domain" description="PAC" evidence="3">
    <location>
        <begin position="291"/>
        <end position="342"/>
    </location>
</feature>
<dbReference type="InterPro" id="IPR052155">
    <property type="entry name" value="Biofilm_reg_signaling"/>
</dbReference>
<dbReference type="FunFam" id="3.30.70.270:FF:000001">
    <property type="entry name" value="Diguanylate cyclase domain protein"/>
    <property type="match status" value="1"/>
</dbReference>
<dbReference type="PANTHER" id="PTHR44757:SF2">
    <property type="entry name" value="BIOFILM ARCHITECTURE MAINTENANCE PROTEIN MBAA"/>
    <property type="match status" value="1"/>
</dbReference>
<dbReference type="SUPFAM" id="SSF55785">
    <property type="entry name" value="PYP-like sensor domain (PAS domain)"/>
    <property type="match status" value="1"/>
</dbReference>
<dbReference type="EMBL" id="JAIOIV010000127">
    <property type="protein sequence ID" value="MBZ0157729.1"/>
    <property type="molecule type" value="Genomic_DNA"/>
</dbReference>
<dbReference type="GO" id="GO:0071111">
    <property type="term" value="F:cyclic-guanylate-specific phosphodiesterase activity"/>
    <property type="evidence" value="ECO:0007669"/>
    <property type="project" value="UniProtKB-EC"/>
</dbReference>
<dbReference type="Pfam" id="PF00990">
    <property type="entry name" value="GGDEF"/>
    <property type="match status" value="1"/>
</dbReference>
<dbReference type="Gene3D" id="3.20.20.450">
    <property type="entry name" value="EAL domain"/>
    <property type="match status" value="1"/>
</dbReference>
<dbReference type="CDD" id="cd01949">
    <property type="entry name" value="GGDEF"/>
    <property type="match status" value="1"/>
</dbReference>
<dbReference type="InterPro" id="IPR029016">
    <property type="entry name" value="GAF-like_dom_sf"/>
</dbReference>
<protein>
    <submittedName>
        <fullName evidence="6">EAL domain-containing protein</fullName>
    </submittedName>
</protein>
<evidence type="ECO:0000259" key="4">
    <source>
        <dbReference type="PROSITE" id="PS50883"/>
    </source>
</evidence>